<evidence type="ECO:0000313" key="2">
    <source>
        <dbReference type="Proteomes" id="UP001347796"/>
    </source>
</evidence>
<keyword evidence="2" id="KW-1185">Reference proteome</keyword>
<dbReference type="AlphaFoldDB" id="A0AAN8J7U2"/>
<dbReference type="EMBL" id="JAZGQO010000011">
    <property type="protein sequence ID" value="KAK6172217.1"/>
    <property type="molecule type" value="Genomic_DNA"/>
</dbReference>
<organism evidence="1 2">
    <name type="scientific">Patella caerulea</name>
    <name type="common">Rayed Mediterranean limpet</name>
    <dbReference type="NCBI Taxonomy" id="87958"/>
    <lineage>
        <taxon>Eukaryota</taxon>
        <taxon>Metazoa</taxon>
        <taxon>Spiralia</taxon>
        <taxon>Lophotrochozoa</taxon>
        <taxon>Mollusca</taxon>
        <taxon>Gastropoda</taxon>
        <taxon>Patellogastropoda</taxon>
        <taxon>Patelloidea</taxon>
        <taxon>Patellidae</taxon>
        <taxon>Patella</taxon>
    </lineage>
</organism>
<name>A0AAN8J7U2_PATCE</name>
<reference evidence="1 2" key="1">
    <citation type="submission" date="2024-01" db="EMBL/GenBank/DDBJ databases">
        <title>The genome of the rayed Mediterranean limpet Patella caerulea (Linnaeus, 1758).</title>
        <authorList>
            <person name="Anh-Thu Weber A."/>
            <person name="Halstead-Nussloch G."/>
        </authorList>
    </citation>
    <scope>NUCLEOTIDE SEQUENCE [LARGE SCALE GENOMIC DNA]</scope>
    <source>
        <strain evidence="1">AATW-2023a</strain>
        <tissue evidence="1">Whole specimen</tissue>
    </source>
</reference>
<accession>A0AAN8J7U2</accession>
<evidence type="ECO:0000313" key="1">
    <source>
        <dbReference type="EMBL" id="KAK6172217.1"/>
    </source>
</evidence>
<protein>
    <submittedName>
        <fullName evidence="1">Uncharacterized protein</fullName>
    </submittedName>
</protein>
<gene>
    <name evidence="1" type="ORF">SNE40_015929</name>
</gene>
<proteinExistence type="predicted"/>
<dbReference type="Proteomes" id="UP001347796">
    <property type="component" value="Unassembled WGS sequence"/>
</dbReference>
<sequence length="355" mass="38466">MGCGSSSNGGGAVINQAVAAPPYNGPQVEYQFVNTQVGMTMKMFAFSEGNEMASSDIDSFYPALSSKMAEGYHLVAYRNIPGQTQTAFLSTTAKFPYQGIFMKRQDEPNQSFKLLIEKSSVQATRIRGGLIPLFGAVETQGDSSHLIASIAKNTQNGGRFVCMGSSGQMTSSGFGNMISGKTPVCGVDLFFEIPDGPSESCVYQTVVVPLQTSTKVGFGGASSTVNCDWIGSFHGPLSQGWKLVSIFFDMSTTMNMQSLTTSNVNQNTLWIFEKPSAVVNDPTSRYEGKMIEFQFDMKVGFMGTSSSISWEPKILEMGRNGWELATILDSPGVQTAGFAKAALKLMMFFQRKILR</sequence>
<comment type="caution">
    <text evidence="1">The sequence shown here is derived from an EMBL/GenBank/DDBJ whole genome shotgun (WGS) entry which is preliminary data.</text>
</comment>